<feature type="region of interest" description="Disordered" evidence="1">
    <location>
        <begin position="36"/>
        <end position="62"/>
    </location>
</feature>
<dbReference type="Proteomes" id="UP001500325">
    <property type="component" value="Unassembled WGS sequence"/>
</dbReference>
<evidence type="ECO:0008006" key="4">
    <source>
        <dbReference type="Google" id="ProtNLM"/>
    </source>
</evidence>
<keyword evidence="3" id="KW-1185">Reference proteome</keyword>
<gene>
    <name evidence="2" type="ORF">GCM10023215_28700</name>
</gene>
<dbReference type="RefSeq" id="WP_345380967.1">
    <property type="nucleotide sequence ID" value="NZ_BAABIC010000008.1"/>
</dbReference>
<comment type="caution">
    <text evidence="2">The sequence shown here is derived from an EMBL/GenBank/DDBJ whole genome shotgun (WGS) entry which is preliminary data.</text>
</comment>
<name>A0ABP8WIH2_9PSEU</name>
<reference evidence="3" key="1">
    <citation type="journal article" date="2019" name="Int. J. Syst. Evol. Microbiol.">
        <title>The Global Catalogue of Microorganisms (GCM) 10K type strain sequencing project: providing services to taxonomists for standard genome sequencing and annotation.</title>
        <authorList>
            <consortium name="The Broad Institute Genomics Platform"/>
            <consortium name="The Broad Institute Genome Sequencing Center for Infectious Disease"/>
            <person name="Wu L."/>
            <person name="Ma J."/>
        </authorList>
    </citation>
    <scope>NUCLEOTIDE SEQUENCE [LARGE SCALE GENOMIC DNA]</scope>
    <source>
        <strain evidence="3">JCM 18055</strain>
    </source>
</reference>
<feature type="compositionally biased region" description="Basic and acidic residues" evidence="1">
    <location>
        <begin position="51"/>
        <end position="62"/>
    </location>
</feature>
<proteinExistence type="predicted"/>
<evidence type="ECO:0000256" key="1">
    <source>
        <dbReference type="SAM" id="MobiDB-lite"/>
    </source>
</evidence>
<dbReference type="EMBL" id="BAABIC010000008">
    <property type="protein sequence ID" value="GAA4690318.1"/>
    <property type="molecule type" value="Genomic_DNA"/>
</dbReference>
<sequence>MSDGPISDAAVVGILRPFVRATRPILSALRESDPFGLRGRNGANGKNGVNGRDRGEDTTGDADRSVRDKLLDALASAQVPGTAAWAQMDVAERQKWWIYRVGRFATAVAAIPGLGGALARTLPVGATVGAAAQGLLLVAVAGEHGVADEDELVSLLAWVLFRRKPELRGGPSAAEDAAADARAAEIEGDLATERKPTGAKIGSAVWRLGRALYSVEDELDKRPRGRFYHEALGMLPVVGVVGKYLGEWSGLKRAAREAQRWLAGRGRAKV</sequence>
<protein>
    <recommendedName>
        <fullName evidence="4">EcsC family protein</fullName>
    </recommendedName>
</protein>
<accession>A0ABP8WIH2</accession>
<evidence type="ECO:0000313" key="3">
    <source>
        <dbReference type="Proteomes" id="UP001500325"/>
    </source>
</evidence>
<evidence type="ECO:0000313" key="2">
    <source>
        <dbReference type="EMBL" id="GAA4690318.1"/>
    </source>
</evidence>
<organism evidence="2 3">
    <name type="scientific">Pseudonocardia yuanmonensis</name>
    <dbReference type="NCBI Taxonomy" id="1095914"/>
    <lineage>
        <taxon>Bacteria</taxon>
        <taxon>Bacillati</taxon>
        <taxon>Actinomycetota</taxon>
        <taxon>Actinomycetes</taxon>
        <taxon>Pseudonocardiales</taxon>
        <taxon>Pseudonocardiaceae</taxon>
        <taxon>Pseudonocardia</taxon>
    </lineage>
</organism>